<dbReference type="Gramene" id="CDY16272">
    <property type="protein sequence ID" value="CDY16272"/>
    <property type="gene ID" value="GSBRNA2T00090759001"/>
</dbReference>
<dbReference type="Proteomes" id="UP001295469">
    <property type="component" value="Chromosome C01"/>
</dbReference>
<reference evidence="3 4" key="1">
    <citation type="journal article" date="2014" name="Science">
        <title>Plant genetics. Early allopolyploid evolution in the post-Neolithic Brassica napus oilseed genome.</title>
        <authorList>
            <person name="Chalhoub B."/>
            <person name="Denoeud F."/>
            <person name="Liu S."/>
            <person name="Parkin I.A."/>
            <person name="Tang H."/>
            <person name="Wang X."/>
            <person name="Chiquet J."/>
            <person name="Belcram H."/>
            <person name="Tong C."/>
            <person name="Samans B."/>
            <person name="Correa M."/>
            <person name="Da Silva C."/>
            <person name="Just J."/>
            <person name="Falentin C."/>
            <person name="Koh C.S."/>
            <person name="Le Clainche I."/>
            <person name="Bernard M."/>
            <person name="Bento P."/>
            <person name="Noel B."/>
            <person name="Labadie K."/>
            <person name="Alberti A."/>
            <person name="Charles M."/>
            <person name="Arnaud D."/>
            <person name="Guo H."/>
            <person name="Daviaud C."/>
            <person name="Alamery S."/>
            <person name="Jabbari K."/>
            <person name="Zhao M."/>
            <person name="Edger P.P."/>
            <person name="Chelaifa H."/>
            <person name="Tack D."/>
            <person name="Lassalle G."/>
            <person name="Mestiri I."/>
            <person name="Schnel N."/>
            <person name="Le Paslier M.C."/>
            <person name="Fan G."/>
            <person name="Renault V."/>
            <person name="Bayer P.E."/>
            <person name="Golicz A.A."/>
            <person name="Manoli S."/>
            <person name="Lee T.H."/>
            <person name="Thi V.H."/>
            <person name="Chalabi S."/>
            <person name="Hu Q."/>
            <person name="Fan C."/>
            <person name="Tollenaere R."/>
            <person name="Lu Y."/>
            <person name="Battail C."/>
            <person name="Shen J."/>
            <person name="Sidebottom C.H."/>
            <person name="Wang X."/>
            <person name="Canaguier A."/>
            <person name="Chauveau A."/>
            <person name="Berard A."/>
            <person name="Deniot G."/>
            <person name="Guan M."/>
            <person name="Liu Z."/>
            <person name="Sun F."/>
            <person name="Lim Y.P."/>
            <person name="Lyons E."/>
            <person name="Town C.D."/>
            <person name="Bancroft I."/>
            <person name="Wang X."/>
            <person name="Meng J."/>
            <person name="Ma J."/>
            <person name="Pires J.C."/>
            <person name="King G.J."/>
            <person name="Brunel D."/>
            <person name="Delourme R."/>
            <person name="Renard M."/>
            <person name="Aury J.M."/>
            <person name="Adams K.L."/>
            <person name="Batley J."/>
            <person name="Snowdon R.J."/>
            <person name="Tost J."/>
            <person name="Edwards D."/>
            <person name="Zhou Y."/>
            <person name="Hua W."/>
            <person name="Sharpe A.G."/>
            <person name="Paterson A.H."/>
            <person name="Guan C."/>
            <person name="Wincker P."/>
        </authorList>
    </citation>
    <scope>NUCLEOTIDE SEQUENCE [LARGE SCALE GENOMIC DNA]</scope>
    <source>
        <strain evidence="4">cv. Darmor-bzh</strain>
    </source>
</reference>
<evidence type="ECO:0000313" key="3">
    <source>
        <dbReference type="EMBL" id="CDY16272.1"/>
    </source>
</evidence>
<feature type="chain" id="PRO_5040665697" evidence="1">
    <location>
        <begin position="19"/>
        <end position="78"/>
    </location>
</feature>
<dbReference type="AlphaFoldDB" id="A0A078FTW2"/>
<dbReference type="EMBL" id="LK032062">
    <property type="protein sequence ID" value="CDY16272.1"/>
    <property type="molecule type" value="Genomic_DNA"/>
</dbReference>
<name>A0A078FTW2_BRANA</name>
<proteinExistence type="predicted"/>
<evidence type="ECO:0000313" key="4">
    <source>
        <dbReference type="Proteomes" id="UP000028999"/>
    </source>
</evidence>
<protein>
    <submittedName>
        <fullName evidence="2">(rape) hypothetical protein</fullName>
    </submittedName>
    <submittedName>
        <fullName evidence="3">BnaC01g23070D protein</fullName>
    </submittedName>
</protein>
<accession>A0A078FTW2</accession>
<keyword evidence="1" id="KW-0732">Signal</keyword>
<dbReference type="PaxDb" id="3708-A0A078FTW2"/>
<dbReference type="STRING" id="3708.A0A078FTW2"/>
<keyword evidence="4" id="KW-1185">Reference proteome</keyword>
<evidence type="ECO:0000313" key="2">
    <source>
        <dbReference type="EMBL" id="CAF2073518.1"/>
    </source>
</evidence>
<feature type="signal peptide" evidence="1">
    <location>
        <begin position="1"/>
        <end position="18"/>
    </location>
</feature>
<gene>
    <name evidence="3" type="primary">BnaC01g23070D</name>
    <name evidence="2" type="ORF">DARMORV10_C01P28730.1</name>
    <name evidence="3" type="ORF">GSBRNA2T00090759001</name>
</gene>
<sequence length="78" mass="8887">MMVTQFMDLLIHLRVFTGLTTKDINDLWIQADFDGNSLKQFQVTFLNEDIEANGNQEQTIGFSVKNTSLFLSEVEEGV</sequence>
<evidence type="ECO:0000256" key="1">
    <source>
        <dbReference type="SAM" id="SignalP"/>
    </source>
</evidence>
<dbReference type="Proteomes" id="UP000028999">
    <property type="component" value="Unassembled WGS sequence"/>
</dbReference>
<dbReference type="EMBL" id="HG994365">
    <property type="protein sequence ID" value="CAF2073518.1"/>
    <property type="molecule type" value="Genomic_DNA"/>
</dbReference>
<organism evidence="3 4">
    <name type="scientific">Brassica napus</name>
    <name type="common">Rape</name>
    <dbReference type="NCBI Taxonomy" id="3708"/>
    <lineage>
        <taxon>Eukaryota</taxon>
        <taxon>Viridiplantae</taxon>
        <taxon>Streptophyta</taxon>
        <taxon>Embryophyta</taxon>
        <taxon>Tracheophyta</taxon>
        <taxon>Spermatophyta</taxon>
        <taxon>Magnoliopsida</taxon>
        <taxon>eudicotyledons</taxon>
        <taxon>Gunneridae</taxon>
        <taxon>Pentapetalae</taxon>
        <taxon>rosids</taxon>
        <taxon>malvids</taxon>
        <taxon>Brassicales</taxon>
        <taxon>Brassicaceae</taxon>
        <taxon>Brassiceae</taxon>
        <taxon>Brassica</taxon>
    </lineage>
</organism>
<reference evidence="3" key="2">
    <citation type="submission" date="2014-06" db="EMBL/GenBank/DDBJ databases">
        <authorList>
            <person name="Genoscope - CEA"/>
        </authorList>
    </citation>
    <scope>NUCLEOTIDE SEQUENCE</scope>
</reference>
<reference evidence="2" key="3">
    <citation type="submission" date="2021-01" db="EMBL/GenBank/DDBJ databases">
        <authorList>
            <consortium name="Genoscope - CEA"/>
            <person name="William W."/>
        </authorList>
    </citation>
    <scope>NUCLEOTIDE SEQUENCE</scope>
</reference>